<comment type="caution">
    <text evidence="1">The sequence shown here is derived from an EMBL/GenBank/DDBJ whole genome shotgun (WGS) entry which is preliminary data.</text>
</comment>
<dbReference type="RefSeq" id="WP_188788683.1">
    <property type="nucleotide sequence ID" value="NZ_BMJV01000001.1"/>
</dbReference>
<dbReference type="AlphaFoldDB" id="A0A8J2ZGW6"/>
<reference evidence="1" key="2">
    <citation type="submission" date="2020-09" db="EMBL/GenBank/DDBJ databases">
        <authorList>
            <person name="Sun Q."/>
            <person name="Zhou Y."/>
        </authorList>
    </citation>
    <scope>NUCLEOTIDE SEQUENCE</scope>
    <source>
        <strain evidence="1">CGMCC 1.15762</strain>
    </source>
</reference>
<dbReference type="Proteomes" id="UP000617145">
    <property type="component" value="Unassembled WGS sequence"/>
</dbReference>
<organism evidence="1 2">
    <name type="scientific">Salipiger pallidus</name>
    <dbReference type="NCBI Taxonomy" id="1775170"/>
    <lineage>
        <taxon>Bacteria</taxon>
        <taxon>Pseudomonadati</taxon>
        <taxon>Pseudomonadota</taxon>
        <taxon>Alphaproteobacteria</taxon>
        <taxon>Rhodobacterales</taxon>
        <taxon>Roseobacteraceae</taxon>
        <taxon>Salipiger</taxon>
    </lineage>
</organism>
<name>A0A8J2ZGW6_9RHOB</name>
<proteinExistence type="predicted"/>
<sequence length="94" mass="10610">MTIQDHFTVTLSSEKKVTLDAVYQQTEARFCSPDKAWNALMKRDSVQAAPNVCLAPHENYPGLTTEETKELYNVIATYGPLSWIEPGNPYFNNV</sequence>
<evidence type="ECO:0000313" key="2">
    <source>
        <dbReference type="Proteomes" id="UP000617145"/>
    </source>
</evidence>
<evidence type="ECO:0000313" key="1">
    <source>
        <dbReference type="EMBL" id="GGG62745.1"/>
    </source>
</evidence>
<keyword evidence="2" id="KW-1185">Reference proteome</keyword>
<gene>
    <name evidence="1" type="ORF">GCM10011415_06370</name>
</gene>
<accession>A0A8J2ZGW6</accession>
<dbReference type="EMBL" id="BMJV01000001">
    <property type="protein sequence ID" value="GGG62745.1"/>
    <property type="molecule type" value="Genomic_DNA"/>
</dbReference>
<protein>
    <submittedName>
        <fullName evidence="1">Uncharacterized protein</fullName>
    </submittedName>
</protein>
<reference evidence="1" key="1">
    <citation type="journal article" date="2014" name="Int. J. Syst. Evol. Microbiol.">
        <title>Complete genome sequence of Corynebacterium casei LMG S-19264T (=DSM 44701T), isolated from a smear-ripened cheese.</title>
        <authorList>
            <consortium name="US DOE Joint Genome Institute (JGI-PGF)"/>
            <person name="Walter F."/>
            <person name="Albersmeier A."/>
            <person name="Kalinowski J."/>
            <person name="Ruckert C."/>
        </authorList>
    </citation>
    <scope>NUCLEOTIDE SEQUENCE</scope>
    <source>
        <strain evidence="1">CGMCC 1.15762</strain>
    </source>
</reference>